<evidence type="ECO:0000259" key="8">
    <source>
        <dbReference type="Pfam" id="PF00673"/>
    </source>
</evidence>
<dbReference type="GO" id="GO:0005840">
    <property type="term" value="C:ribosome"/>
    <property type="evidence" value="ECO:0007669"/>
    <property type="project" value="UniProtKB-KW"/>
</dbReference>
<evidence type="ECO:0000256" key="5">
    <source>
        <dbReference type="HAMAP-Rule" id="MF_01333"/>
    </source>
</evidence>
<dbReference type="SUPFAM" id="SSF55282">
    <property type="entry name" value="RL5-like"/>
    <property type="match status" value="1"/>
</dbReference>
<accession>A0A554JDA5</accession>
<dbReference type="PIRSF" id="PIRSF002161">
    <property type="entry name" value="Ribosomal_L5"/>
    <property type="match status" value="1"/>
</dbReference>
<dbReference type="FunFam" id="3.30.1440.10:FF:000001">
    <property type="entry name" value="50S ribosomal protein L5"/>
    <property type="match status" value="1"/>
</dbReference>
<protein>
    <recommendedName>
        <fullName evidence="4 5">Large ribosomal subunit protein uL5</fullName>
    </recommendedName>
</protein>
<dbReference type="Proteomes" id="UP000316253">
    <property type="component" value="Unassembled WGS sequence"/>
</dbReference>
<feature type="domain" description="Large ribosomal subunit protein uL5 C-terminal" evidence="8">
    <location>
        <begin position="84"/>
        <end position="176"/>
    </location>
</feature>
<reference evidence="9" key="1">
    <citation type="submission" date="2017-08" db="EMBL/GenBank/DDBJ databases">
        <title>Mechanisms for carbon and nitrogen cycling indicate functional differentiation within the Candidate Phyla Radiation.</title>
        <authorList>
            <person name="Danczak R.E."/>
            <person name="Johnston M.D."/>
            <person name="Kenah C."/>
            <person name="Slattery M."/>
            <person name="Wrighton K.C."/>
            <person name="Wilkins M.J."/>
        </authorList>
    </citation>
    <scope>NUCLEOTIDE SEQUENCE [LARGE SCALE GENOMIC DNA]</scope>
    <source>
        <strain evidence="9">Gr01-1014_85</strain>
    </source>
</reference>
<dbReference type="InterPro" id="IPR031310">
    <property type="entry name" value="Ribosomal_uL5_N"/>
</dbReference>
<evidence type="ECO:0000256" key="3">
    <source>
        <dbReference type="ARBA" id="ARBA00023274"/>
    </source>
</evidence>
<dbReference type="EMBL" id="VMFD01000011">
    <property type="protein sequence ID" value="TSC66250.1"/>
    <property type="molecule type" value="Genomic_DNA"/>
</dbReference>
<comment type="similarity">
    <text evidence="1 5 6">Belongs to the universal ribosomal protein uL5 family.</text>
</comment>
<organism evidence="9">
    <name type="scientific">Candidatus Berkelbacteria bacterium Gr01-1014_85</name>
    <dbReference type="NCBI Taxonomy" id="2017150"/>
    <lineage>
        <taxon>Bacteria</taxon>
        <taxon>Candidatus Berkelbacteria</taxon>
    </lineage>
</organism>
<dbReference type="PANTHER" id="PTHR11994">
    <property type="entry name" value="60S RIBOSOMAL PROTEIN L11-RELATED"/>
    <property type="match status" value="1"/>
</dbReference>
<dbReference type="Pfam" id="PF00673">
    <property type="entry name" value="Ribosomal_L5_C"/>
    <property type="match status" value="1"/>
</dbReference>
<dbReference type="GO" id="GO:0019843">
    <property type="term" value="F:rRNA binding"/>
    <property type="evidence" value="ECO:0007669"/>
    <property type="project" value="UniProtKB-UniRule"/>
</dbReference>
<gene>
    <name evidence="5" type="primary">rplE</name>
    <name evidence="9" type="ORF">CEO22_172</name>
</gene>
<sequence length="183" mass="20128">MSRLLTQYQSTIAPALQKSLALVNPHQTPRIVKVVINVGIGDAKDNQKGLEETIASLTRLTGQKPVITKASKSIAGFKIRAGQPIGARVTLRGARMYDFIDRLINIALPRLRDFRGLSAKAFDGHGNYNIGIKEQIIFPEFQYDLSEKMHGMNVTVVTTASSDQHCAALLKELGFPIAKEEKV</sequence>
<evidence type="ECO:0000259" key="7">
    <source>
        <dbReference type="Pfam" id="PF00281"/>
    </source>
</evidence>
<evidence type="ECO:0000256" key="1">
    <source>
        <dbReference type="ARBA" id="ARBA00008553"/>
    </source>
</evidence>
<dbReference type="InterPro" id="IPR031309">
    <property type="entry name" value="Ribosomal_uL5_C"/>
</dbReference>
<evidence type="ECO:0000256" key="2">
    <source>
        <dbReference type="ARBA" id="ARBA00022980"/>
    </source>
</evidence>
<evidence type="ECO:0000313" key="9">
    <source>
        <dbReference type="EMBL" id="TSC66250.1"/>
    </source>
</evidence>
<dbReference type="HAMAP" id="MF_01333_B">
    <property type="entry name" value="Ribosomal_uL5_B"/>
    <property type="match status" value="1"/>
</dbReference>
<dbReference type="GO" id="GO:0003735">
    <property type="term" value="F:structural constituent of ribosome"/>
    <property type="evidence" value="ECO:0007669"/>
    <property type="project" value="InterPro"/>
</dbReference>
<dbReference type="AlphaFoldDB" id="A0A554JDA5"/>
<keyword evidence="2 5" id="KW-0689">Ribosomal protein</keyword>
<dbReference type="NCBIfam" id="NF000585">
    <property type="entry name" value="PRK00010.1"/>
    <property type="match status" value="1"/>
</dbReference>
<dbReference type="InterPro" id="IPR022803">
    <property type="entry name" value="Ribosomal_uL5_dom_sf"/>
</dbReference>
<proteinExistence type="inferred from homology"/>
<dbReference type="InterPro" id="IPR002132">
    <property type="entry name" value="Ribosomal_uL5"/>
</dbReference>
<keyword evidence="5" id="KW-0699">rRNA-binding</keyword>
<dbReference type="Gene3D" id="3.30.1440.10">
    <property type="match status" value="1"/>
</dbReference>
<feature type="domain" description="Large ribosomal subunit protein uL5 N-terminal" evidence="7">
    <location>
        <begin position="24"/>
        <end position="80"/>
    </location>
</feature>
<evidence type="ECO:0000256" key="4">
    <source>
        <dbReference type="ARBA" id="ARBA00035245"/>
    </source>
</evidence>
<comment type="subunit">
    <text evidence="5">Part of the 50S ribosomal subunit; part of the 5S rRNA/L5/L18/L25 subcomplex. Contacts the 5S rRNA and the P site tRNA. Forms a bridge to the 30S subunit in the 70S ribosome.</text>
</comment>
<keyword evidence="5" id="KW-0820">tRNA-binding</keyword>
<dbReference type="GO" id="GO:1990904">
    <property type="term" value="C:ribonucleoprotein complex"/>
    <property type="evidence" value="ECO:0007669"/>
    <property type="project" value="UniProtKB-KW"/>
</dbReference>
<evidence type="ECO:0000256" key="6">
    <source>
        <dbReference type="RuleBase" id="RU003930"/>
    </source>
</evidence>
<comment type="caution">
    <text evidence="9">The sequence shown here is derived from an EMBL/GenBank/DDBJ whole genome shotgun (WGS) entry which is preliminary data.</text>
</comment>
<dbReference type="Pfam" id="PF00281">
    <property type="entry name" value="Ribosomal_L5"/>
    <property type="match status" value="1"/>
</dbReference>
<comment type="function">
    <text evidence="5">This is 1 of the proteins that bind and probably mediate the attachment of the 5S RNA into the large ribosomal subunit, where it forms part of the central protuberance. In the 70S ribosome it contacts protein S13 of the 30S subunit (bridge B1b), connecting the 2 subunits; this bridge is implicated in subunit movement. Contacts the P site tRNA; the 5S rRNA and some of its associated proteins might help stabilize positioning of ribosome-bound tRNAs.</text>
</comment>
<keyword evidence="5" id="KW-0694">RNA-binding</keyword>
<dbReference type="InterPro" id="IPR020930">
    <property type="entry name" value="Ribosomal_uL5_bac-type"/>
</dbReference>
<keyword evidence="3 5" id="KW-0687">Ribonucleoprotein</keyword>
<name>A0A554JDA5_9BACT</name>
<dbReference type="GO" id="GO:0006412">
    <property type="term" value="P:translation"/>
    <property type="evidence" value="ECO:0007669"/>
    <property type="project" value="UniProtKB-UniRule"/>
</dbReference>
<dbReference type="GO" id="GO:0000049">
    <property type="term" value="F:tRNA binding"/>
    <property type="evidence" value="ECO:0007669"/>
    <property type="project" value="UniProtKB-UniRule"/>
</dbReference>